<dbReference type="OMA" id="GHYEMKE"/>
<feature type="region of interest" description="Disordered" evidence="1">
    <location>
        <begin position="66"/>
        <end position="98"/>
    </location>
</feature>
<sequence length="134" mass="15260">EPDDPNLAVVLERLVYTQKGNALLLQHLKRIISDLCKLYNLPQHPDVKMLDQPLPAGQCTQEDVSFENEDEEMPEDTENLDHSEMEVPTEGKKYEDGGIGKESSAILEKMKKNQRQDYLDELTRTVLCAMISKS</sequence>
<dbReference type="Ensembl" id="ENSLAFT00000032712.1">
    <property type="protein sequence ID" value="ENSLAFP00000021951.1"/>
    <property type="gene ID" value="ENSLAFG00000031074.1"/>
</dbReference>
<dbReference type="InParanoid" id="G3U293"/>
<dbReference type="STRING" id="9785.ENSLAFP00000021951"/>
<dbReference type="Proteomes" id="UP000007646">
    <property type="component" value="Unassembled WGS sequence"/>
</dbReference>
<reference evidence="2" key="2">
    <citation type="submission" date="2025-08" db="UniProtKB">
        <authorList>
            <consortium name="Ensembl"/>
        </authorList>
    </citation>
    <scope>IDENTIFICATION</scope>
    <source>
        <strain evidence="2">Isolate ISIS603380</strain>
    </source>
</reference>
<feature type="compositionally biased region" description="Basic and acidic residues" evidence="1">
    <location>
        <begin position="79"/>
        <end position="98"/>
    </location>
</feature>
<keyword evidence="3" id="KW-1185">Reference proteome</keyword>
<dbReference type="HOGENOM" id="CLU_053863_2_2_1"/>
<name>G3U293_LOXAF</name>
<evidence type="ECO:0000313" key="3">
    <source>
        <dbReference type="Proteomes" id="UP000007646"/>
    </source>
</evidence>
<reference evidence="2" key="3">
    <citation type="submission" date="2025-09" db="UniProtKB">
        <authorList>
            <consortium name="Ensembl"/>
        </authorList>
    </citation>
    <scope>IDENTIFICATION</scope>
    <source>
        <strain evidence="2">Isolate ISIS603380</strain>
    </source>
</reference>
<proteinExistence type="predicted"/>
<evidence type="ECO:0000256" key="1">
    <source>
        <dbReference type="SAM" id="MobiDB-lite"/>
    </source>
</evidence>
<feature type="compositionally biased region" description="Acidic residues" evidence="1">
    <location>
        <begin position="66"/>
        <end position="78"/>
    </location>
</feature>
<evidence type="ECO:0000313" key="2">
    <source>
        <dbReference type="Ensembl" id="ENSLAFP00000021951.1"/>
    </source>
</evidence>
<organism evidence="2 3">
    <name type="scientific">Loxodonta africana</name>
    <name type="common">African elephant</name>
    <dbReference type="NCBI Taxonomy" id="9785"/>
    <lineage>
        <taxon>Eukaryota</taxon>
        <taxon>Metazoa</taxon>
        <taxon>Chordata</taxon>
        <taxon>Craniata</taxon>
        <taxon>Vertebrata</taxon>
        <taxon>Euteleostomi</taxon>
        <taxon>Mammalia</taxon>
        <taxon>Eutheria</taxon>
        <taxon>Afrotheria</taxon>
        <taxon>Proboscidea</taxon>
        <taxon>Elephantidae</taxon>
        <taxon>Loxodonta</taxon>
    </lineage>
</organism>
<reference evidence="2 3" key="1">
    <citation type="submission" date="2009-06" db="EMBL/GenBank/DDBJ databases">
        <title>The Genome Sequence of Loxodonta africana (African elephant).</title>
        <authorList>
            <person name="Di Palma F."/>
            <person name="Heiman D."/>
            <person name="Young S."/>
            <person name="Johnson J."/>
            <person name="Lander E.S."/>
            <person name="Lindblad-Toh K."/>
        </authorList>
    </citation>
    <scope>NUCLEOTIDE SEQUENCE [LARGE SCALE GENOMIC DNA]</scope>
    <source>
        <strain evidence="2 3">Isolate ISIS603380</strain>
    </source>
</reference>
<dbReference type="AlphaFoldDB" id="G3U293"/>
<protein>
    <submittedName>
        <fullName evidence="2">Uncharacterized protein</fullName>
    </submittedName>
</protein>
<dbReference type="eggNOG" id="KOG0897">
    <property type="taxonomic scope" value="Eukaryota"/>
</dbReference>
<dbReference type="GeneTree" id="ENSGT00940000160166"/>
<accession>G3U293</accession>